<reference evidence="1 2" key="1">
    <citation type="journal article" date="2021" name="bioRxiv">
        <title>Unique metabolic strategies in Hadean analogues reveal hints for primordial physiology.</title>
        <authorList>
            <person name="Nobu M.K."/>
            <person name="Nakai R."/>
            <person name="Tamazawa S."/>
            <person name="Mori H."/>
            <person name="Toyoda A."/>
            <person name="Ijiri A."/>
            <person name="Suzuki S."/>
            <person name="Kurokawa K."/>
            <person name="Kamagata Y."/>
            <person name="Tamaki H."/>
        </authorList>
    </citation>
    <scope>NUCLEOTIDE SEQUENCE [LARGE SCALE GENOMIC DNA]</scope>
    <source>
        <strain evidence="1">BS525</strain>
    </source>
</reference>
<gene>
    <name evidence="1" type="ORF">DDT42_02154</name>
</gene>
<dbReference type="AlphaFoldDB" id="A0A9E2BJ87"/>
<evidence type="ECO:0008006" key="3">
    <source>
        <dbReference type="Google" id="ProtNLM"/>
    </source>
</evidence>
<dbReference type="Pfam" id="PF10049">
    <property type="entry name" value="DUF2283"/>
    <property type="match status" value="1"/>
</dbReference>
<sequence length="75" mass="8399">MKVKIEYDPVRNLLYVYFKEPLAKAAKTVTITPGVHADFDRDEKLMGIEVIDASEVLGGKIEFKLPEVIHAGRAL</sequence>
<dbReference type="Proteomes" id="UP000811545">
    <property type="component" value="Unassembled WGS sequence"/>
</dbReference>
<comment type="caution">
    <text evidence="1">The sequence shown here is derived from an EMBL/GenBank/DDBJ whole genome shotgun (WGS) entry which is preliminary data.</text>
</comment>
<organism evidence="1 2">
    <name type="scientific">Psychracetigena formicireducens</name>
    <dbReference type="NCBI Taxonomy" id="2986056"/>
    <lineage>
        <taxon>Bacteria</taxon>
        <taxon>Bacillati</taxon>
        <taxon>Candidatus Lithacetigenota</taxon>
        <taxon>Candidatus Psychracetigena</taxon>
    </lineage>
</organism>
<dbReference type="InterPro" id="IPR019270">
    <property type="entry name" value="DUF2283"/>
</dbReference>
<evidence type="ECO:0000313" key="1">
    <source>
        <dbReference type="EMBL" id="MBT9146272.1"/>
    </source>
</evidence>
<dbReference type="EMBL" id="QLTW01000421">
    <property type="protein sequence ID" value="MBT9146272.1"/>
    <property type="molecule type" value="Genomic_DNA"/>
</dbReference>
<evidence type="ECO:0000313" key="2">
    <source>
        <dbReference type="Proteomes" id="UP000811545"/>
    </source>
</evidence>
<proteinExistence type="predicted"/>
<accession>A0A9E2BJ87</accession>
<name>A0A9E2BJ87_PSYF1</name>
<protein>
    <recommendedName>
        <fullName evidence="3">DUF2283 domain-containing protein</fullName>
    </recommendedName>
</protein>